<evidence type="ECO:0000313" key="4">
    <source>
        <dbReference type="Proteomes" id="UP001501637"/>
    </source>
</evidence>
<accession>A0ABP6MW57</accession>
<dbReference type="EMBL" id="BAAAUG010000115">
    <property type="protein sequence ID" value="GAA3128199.1"/>
    <property type="molecule type" value="Genomic_DNA"/>
</dbReference>
<organism evidence="3 4">
    <name type="scientific">Streptomyces rectiviolaceus</name>
    <dbReference type="NCBI Taxonomy" id="332591"/>
    <lineage>
        <taxon>Bacteria</taxon>
        <taxon>Bacillati</taxon>
        <taxon>Actinomycetota</taxon>
        <taxon>Actinomycetes</taxon>
        <taxon>Kitasatosporales</taxon>
        <taxon>Streptomycetaceae</taxon>
        <taxon>Streptomyces</taxon>
    </lineage>
</organism>
<dbReference type="RefSeq" id="WP_344525451.1">
    <property type="nucleotide sequence ID" value="NZ_BAAAUG010000115.1"/>
</dbReference>
<keyword evidence="2" id="KW-0732">Signal</keyword>
<evidence type="ECO:0000256" key="1">
    <source>
        <dbReference type="SAM" id="MobiDB-lite"/>
    </source>
</evidence>
<reference evidence="4" key="1">
    <citation type="journal article" date="2019" name="Int. J. Syst. Evol. Microbiol.">
        <title>The Global Catalogue of Microorganisms (GCM) 10K type strain sequencing project: providing services to taxonomists for standard genome sequencing and annotation.</title>
        <authorList>
            <consortium name="The Broad Institute Genomics Platform"/>
            <consortium name="The Broad Institute Genome Sequencing Center for Infectious Disease"/>
            <person name="Wu L."/>
            <person name="Ma J."/>
        </authorList>
    </citation>
    <scope>NUCLEOTIDE SEQUENCE [LARGE SCALE GENOMIC DNA]</scope>
    <source>
        <strain evidence="4">JCM 9092</strain>
    </source>
</reference>
<dbReference type="InterPro" id="IPR029046">
    <property type="entry name" value="LolA/LolB/LppX"/>
</dbReference>
<proteinExistence type="predicted"/>
<protein>
    <submittedName>
        <fullName evidence="3">Lipoprotein</fullName>
    </submittedName>
</protein>
<dbReference type="Gene3D" id="2.50.20.20">
    <property type="match status" value="1"/>
</dbReference>
<sequence length="261" mass="26940">MRRTTLAAVCLAAAATVGLTACGTESGGSGGTSTAKKDEPKDEPKKAAGPFPGLSGPDIVDKAVQATTDASSLTVKGSVPDETGTIELDMAFDTKGRCAGTMGMGGEGSLDLITTASTVYMKYDEKFLRTQGKGEPAADTQAAVDMLAGRWVKTSATGADAKDIASFCDLDVLLGEFKDVNSAARRGRTTTVDGTPALTLTESDGTDRYTLYVATEGKPYLLKVVNETAKTPESLAFGDFDEPVDATPPTGDVMDIDKLAG</sequence>
<evidence type="ECO:0000256" key="2">
    <source>
        <dbReference type="SAM" id="SignalP"/>
    </source>
</evidence>
<dbReference type="Proteomes" id="UP001501637">
    <property type="component" value="Unassembled WGS sequence"/>
</dbReference>
<evidence type="ECO:0000313" key="3">
    <source>
        <dbReference type="EMBL" id="GAA3128199.1"/>
    </source>
</evidence>
<keyword evidence="3" id="KW-0449">Lipoprotein</keyword>
<feature type="compositionally biased region" description="Basic and acidic residues" evidence="1">
    <location>
        <begin position="35"/>
        <end position="46"/>
    </location>
</feature>
<gene>
    <name evidence="3" type="ORF">GCM10010449_56870</name>
</gene>
<feature type="region of interest" description="Disordered" evidence="1">
    <location>
        <begin position="22"/>
        <end position="58"/>
    </location>
</feature>
<comment type="caution">
    <text evidence="3">The sequence shown here is derived from an EMBL/GenBank/DDBJ whole genome shotgun (WGS) entry which is preliminary data.</text>
</comment>
<keyword evidence="4" id="KW-1185">Reference proteome</keyword>
<feature type="chain" id="PRO_5047279802" evidence="2">
    <location>
        <begin position="22"/>
        <end position="261"/>
    </location>
</feature>
<name>A0ABP6MW57_9ACTN</name>
<dbReference type="SUPFAM" id="SSF89392">
    <property type="entry name" value="Prokaryotic lipoproteins and lipoprotein localization factors"/>
    <property type="match status" value="1"/>
</dbReference>
<feature type="signal peptide" evidence="2">
    <location>
        <begin position="1"/>
        <end position="21"/>
    </location>
</feature>
<dbReference type="PROSITE" id="PS51257">
    <property type="entry name" value="PROKAR_LIPOPROTEIN"/>
    <property type="match status" value="1"/>
</dbReference>